<feature type="domain" description="NodB homology" evidence="1">
    <location>
        <begin position="88"/>
        <end position="316"/>
    </location>
</feature>
<dbReference type="PROSITE" id="PS51677">
    <property type="entry name" value="NODB"/>
    <property type="match status" value="1"/>
</dbReference>
<proteinExistence type="predicted"/>
<dbReference type="SUPFAM" id="SSF88713">
    <property type="entry name" value="Glycoside hydrolase/deacetylase"/>
    <property type="match status" value="1"/>
</dbReference>
<dbReference type="AlphaFoldDB" id="A0A1E4SXD3"/>
<accession>A0A1E4SXD3</accession>
<evidence type="ECO:0000313" key="3">
    <source>
        <dbReference type="Proteomes" id="UP000094801"/>
    </source>
</evidence>
<evidence type="ECO:0000259" key="1">
    <source>
        <dbReference type="PROSITE" id="PS51677"/>
    </source>
</evidence>
<protein>
    <submittedName>
        <fullName evidence="2">Carbohydrate esterase family 4 protein</fullName>
    </submittedName>
</protein>
<dbReference type="Gene3D" id="3.20.20.370">
    <property type="entry name" value="Glycoside hydrolase/deacetylase"/>
    <property type="match status" value="1"/>
</dbReference>
<dbReference type="Proteomes" id="UP000094801">
    <property type="component" value="Unassembled WGS sequence"/>
</dbReference>
<dbReference type="PANTHER" id="PTHR43123">
    <property type="entry name" value="POLYSACCHARIDE DEACETYLASE-RELATED"/>
    <property type="match status" value="1"/>
</dbReference>
<reference evidence="3" key="1">
    <citation type="submission" date="2016-04" db="EMBL/GenBank/DDBJ databases">
        <title>Comparative genomics of biotechnologically important yeasts.</title>
        <authorList>
            <consortium name="DOE Joint Genome Institute"/>
            <person name="Riley R."/>
            <person name="Haridas S."/>
            <person name="Wolfe K.H."/>
            <person name="Lopes M.R."/>
            <person name="Hittinger C.T."/>
            <person name="Goker M."/>
            <person name="Salamov A."/>
            <person name="Wisecaver J."/>
            <person name="Long T.M."/>
            <person name="Aerts A.L."/>
            <person name="Barry K."/>
            <person name="Choi C."/>
            <person name="Clum A."/>
            <person name="Coughlan A.Y."/>
            <person name="Deshpande S."/>
            <person name="Douglass A.P."/>
            <person name="Hanson S.J."/>
            <person name="Klenk H.-P."/>
            <person name="Labutti K."/>
            <person name="Lapidus A."/>
            <person name="Lindquist E."/>
            <person name="Lipzen A."/>
            <person name="Meier-Kolthoff J.P."/>
            <person name="Ohm R.A."/>
            <person name="Otillar R.P."/>
            <person name="Pangilinan J."/>
            <person name="Peng Y."/>
            <person name="Rokas A."/>
            <person name="Rosa C.A."/>
            <person name="Scheuner C."/>
            <person name="Sibirny A.A."/>
            <person name="Slot J.C."/>
            <person name="Stielow J.B."/>
            <person name="Sun H."/>
            <person name="Kurtzman C.P."/>
            <person name="Blackwell M."/>
            <person name="Grigoriev I.V."/>
            <person name="Jeffries T.W."/>
        </authorList>
    </citation>
    <scope>NUCLEOTIDE SEQUENCE [LARGE SCALE GENOMIC DNA]</scope>
    <source>
        <strain evidence="3">NRRL YB-2248</strain>
    </source>
</reference>
<sequence length="335" mass="38345">MEATANVPAPEFFNNYPLKDTKYDFGRDLIGYGEDSMDPQWPNGAKIAVSFVLNYEEGAERSMTIGDAGTEHTMFTGLPGGALNYRAFEVESEYDYGSRSGVWRIARLFKKHNYPMSIWAVGHAFELNQPLVDALVRDGHEIASHAYRWIPYSEVTPEVEKAYIKKQLESIKKTSGVYPHGWYYGRQSTHSLALLYETYKECGVELKYVSDAYADDIPYWMDVPAEKSLPKEERKGMLMVPYSLDCNDYRLLNSNGFRSAGAFYEHLSNAFDVLYDEGGKMMTIALHCRIMGKPGYFRALQDFVEYISSKPDVWVPTRSEIADHFKSKFPYQPKD</sequence>
<dbReference type="GO" id="GO:0005975">
    <property type="term" value="P:carbohydrate metabolic process"/>
    <property type="evidence" value="ECO:0007669"/>
    <property type="project" value="InterPro"/>
</dbReference>
<dbReference type="PANTHER" id="PTHR43123:SF1">
    <property type="entry name" value="POLYSACCHARIDE DEACETYLASE-RELATED"/>
    <property type="match status" value="1"/>
</dbReference>
<dbReference type="Pfam" id="PF01522">
    <property type="entry name" value="Polysacc_deac_1"/>
    <property type="match status" value="1"/>
</dbReference>
<dbReference type="GO" id="GO:0016810">
    <property type="term" value="F:hydrolase activity, acting on carbon-nitrogen (but not peptide) bonds"/>
    <property type="evidence" value="ECO:0007669"/>
    <property type="project" value="InterPro"/>
</dbReference>
<keyword evidence="3" id="KW-1185">Reference proteome</keyword>
<dbReference type="OrthoDB" id="9970124at2759"/>
<gene>
    <name evidence="2" type="ORF">CANARDRAFT_8828</name>
</gene>
<dbReference type="InterPro" id="IPR002509">
    <property type="entry name" value="NODB_dom"/>
</dbReference>
<dbReference type="STRING" id="983967.A0A1E4SXD3"/>
<dbReference type="InterPro" id="IPR011330">
    <property type="entry name" value="Glyco_hydro/deAcase_b/a-brl"/>
</dbReference>
<evidence type="ECO:0000313" key="2">
    <source>
        <dbReference type="EMBL" id="ODV84150.1"/>
    </source>
</evidence>
<organism evidence="2 3">
    <name type="scientific">[Candida] arabinofermentans NRRL YB-2248</name>
    <dbReference type="NCBI Taxonomy" id="983967"/>
    <lineage>
        <taxon>Eukaryota</taxon>
        <taxon>Fungi</taxon>
        <taxon>Dikarya</taxon>
        <taxon>Ascomycota</taxon>
        <taxon>Saccharomycotina</taxon>
        <taxon>Pichiomycetes</taxon>
        <taxon>Pichiales</taxon>
        <taxon>Pichiaceae</taxon>
        <taxon>Ogataea</taxon>
        <taxon>Ogataea/Candida clade</taxon>
    </lineage>
</organism>
<dbReference type="EMBL" id="KV453858">
    <property type="protein sequence ID" value="ODV84150.1"/>
    <property type="molecule type" value="Genomic_DNA"/>
</dbReference>
<name>A0A1E4SXD3_9ASCO</name>